<dbReference type="Proteomes" id="UP000886998">
    <property type="component" value="Unassembled WGS sequence"/>
</dbReference>
<dbReference type="Pfam" id="PF00651">
    <property type="entry name" value="BTB"/>
    <property type="match status" value="1"/>
</dbReference>
<dbReference type="InterPro" id="IPR011333">
    <property type="entry name" value="SKP1/BTB/POZ_sf"/>
</dbReference>
<keyword evidence="3" id="KW-1185">Reference proteome</keyword>
<gene>
    <name evidence="2" type="ORF">TNIN_467621</name>
</gene>
<dbReference type="PROSITE" id="PS50097">
    <property type="entry name" value="BTB"/>
    <property type="match status" value="1"/>
</dbReference>
<evidence type="ECO:0000259" key="1">
    <source>
        <dbReference type="PROSITE" id="PS50097"/>
    </source>
</evidence>
<dbReference type="EMBL" id="BMAV01003106">
    <property type="protein sequence ID" value="GFY42516.1"/>
    <property type="molecule type" value="Genomic_DNA"/>
</dbReference>
<evidence type="ECO:0000313" key="3">
    <source>
        <dbReference type="Proteomes" id="UP000886998"/>
    </source>
</evidence>
<protein>
    <recommendedName>
        <fullName evidence="1">BTB domain-containing protein</fullName>
    </recommendedName>
</protein>
<dbReference type="OrthoDB" id="6427915at2759"/>
<organism evidence="2 3">
    <name type="scientific">Trichonephila inaurata madagascariensis</name>
    <dbReference type="NCBI Taxonomy" id="2747483"/>
    <lineage>
        <taxon>Eukaryota</taxon>
        <taxon>Metazoa</taxon>
        <taxon>Ecdysozoa</taxon>
        <taxon>Arthropoda</taxon>
        <taxon>Chelicerata</taxon>
        <taxon>Arachnida</taxon>
        <taxon>Araneae</taxon>
        <taxon>Araneomorphae</taxon>
        <taxon>Entelegynae</taxon>
        <taxon>Araneoidea</taxon>
        <taxon>Nephilidae</taxon>
        <taxon>Trichonephila</taxon>
        <taxon>Trichonephila inaurata</taxon>
    </lineage>
</organism>
<reference evidence="2" key="1">
    <citation type="submission" date="2020-08" db="EMBL/GenBank/DDBJ databases">
        <title>Multicomponent nature underlies the extraordinary mechanical properties of spider dragline silk.</title>
        <authorList>
            <person name="Kono N."/>
            <person name="Nakamura H."/>
            <person name="Mori M."/>
            <person name="Yoshida Y."/>
            <person name="Ohtoshi R."/>
            <person name="Malay A.D."/>
            <person name="Moran D.A.P."/>
            <person name="Tomita M."/>
            <person name="Numata K."/>
            <person name="Arakawa K."/>
        </authorList>
    </citation>
    <scope>NUCLEOTIDE SEQUENCE</scope>
</reference>
<dbReference type="AlphaFoldDB" id="A0A8X6WYJ3"/>
<dbReference type="InterPro" id="IPR000210">
    <property type="entry name" value="BTB/POZ_dom"/>
</dbReference>
<name>A0A8X6WYJ3_9ARAC</name>
<evidence type="ECO:0000313" key="2">
    <source>
        <dbReference type="EMBL" id="GFY42516.1"/>
    </source>
</evidence>
<feature type="domain" description="BTB" evidence="1">
    <location>
        <begin position="186"/>
        <end position="271"/>
    </location>
</feature>
<dbReference type="Gene3D" id="3.30.710.10">
    <property type="entry name" value="Potassium Channel Kv1.1, Chain A"/>
    <property type="match status" value="1"/>
</dbReference>
<dbReference type="SUPFAM" id="SSF54695">
    <property type="entry name" value="POZ domain"/>
    <property type="match status" value="1"/>
</dbReference>
<comment type="caution">
    <text evidence="2">The sequence shown here is derived from an EMBL/GenBank/DDBJ whole genome shotgun (WGS) entry which is preliminary data.</text>
</comment>
<proteinExistence type="predicted"/>
<sequence>MQNAEGLLRIINIRTKIDAHIPRIGMNIKILDGTCCKTVIPVSSKKVKDLLTLTVYEEKNNVSDPRQKQNTDSFLQIDITKTKTRAPIYVSCSVHSLNIIDLFLPREITAIHAYEGKQETETWTFPRLIKISRLNKRLILGNTINLYFNINVCDDAFQTYFEDSAPSKPTLTGNLLVTLYKTGLCSDAKLKIGDESFTVHKSILSIRSSVFKKPLRKHANQGAADGNDPKNDQESFLGNLKDVDKDNLKRCWFFLHDVFEFKGFFKLFPFLCECPKMTFLR</sequence>
<accession>A0A8X6WYJ3</accession>